<organism evidence="3 4">
    <name type="scientific">Riccia sorocarpa</name>
    <dbReference type="NCBI Taxonomy" id="122646"/>
    <lineage>
        <taxon>Eukaryota</taxon>
        <taxon>Viridiplantae</taxon>
        <taxon>Streptophyta</taxon>
        <taxon>Embryophyta</taxon>
        <taxon>Marchantiophyta</taxon>
        <taxon>Marchantiopsida</taxon>
        <taxon>Marchantiidae</taxon>
        <taxon>Marchantiales</taxon>
        <taxon>Ricciaceae</taxon>
        <taxon>Riccia</taxon>
    </lineage>
</organism>
<comment type="caution">
    <text evidence="3">The sequence shown here is derived from an EMBL/GenBank/DDBJ whole genome shotgun (WGS) entry which is preliminary data.</text>
</comment>
<evidence type="ECO:0000313" key="4">
    <source>
        <dbReference type="Proteomes" id="UP001633002"/>
    </source>
</evidence>
<dbReference type="InterPro" id="IPR044822">
    <property type="entry name" value="Myb_DNA-bind_4"/>
</dbReference>
<evidence type="ECO:0000259" key="2">
    <source>
        <dbReference type="Pfam" id="PF13837"/>
    </source>
</evidence>
<keyword evidence="4" id="KW-1185">Reference proteome</keyword>
<dbReference type="EMBL" id="JBJQOH010000005">
    <property type="protein sequence ID" value="KAL3686516.1"/>
    <property type="molecule type" value="Genomic_DNA"/>
</dbReference>
<reference evidence="3 4" key="1">
    <citation type="submission" date="2024-09" db="EMBL/GenBank/DDBJ databases">
        <title>Chromosome-scale assembly of Riccia sorocarpa.</title>
        <authorList>
            <person name="Paukszto L."/>
        </authorList>
    </citation>
    <scope>NUCLEOTIDE SEQUENCE [LARGE SCALE GENOMIC DNA]</scope>
    <source>
        <strain evidence="3">LP-2024</strain>
        <tissue evidence="3">Aerial parts of the thallus</tissue>
    </source>
</reference>
<gene>
    <name evidence="3" type="ORF">R1sor_009090</name>
</gene>
<dbReference type="PANTHER" id="PTHR33492:SF19">
    <property type="entry name" value="MYB-LIKE DOMAIN-CONTAINING PROTEIN"/>
    <property type="match status" value="1"/>
</dbReference>
<protein>
    <recommendedName>
        <fullName evidence="2">Myb/SANT-like DNA-binding domain-containing protein</fullName>
    </recommendedName>
</protein>
<dbReference type="Pfam" id="PF13837">
    <property type="entry name" value="Myb_DNA-bind_4"/>
    <property type="match status" value="1"/>
</dbReference>
<name>A0ABD3H8S1_9MARC</name>
<dbReference type="PANTHER" id="PTHR33492">
    <property type="entry name" value="OSJNBA0043A12.37 PROTEIN-RELATED"/>
    <property type="match status" value="1"/>
</dbReference>
<dbReference type="AlphaFoldDB" id="A0ABD3H8S1"/>
<sequence>MDARRSAFEFIGSAGYWPVERPRVPMDRPIAPITDRPMPWQIPGCNEPLPDDDDVPNSHCSGSQGPGLGNVDGLNFFQMQASSSQPAFIGFQHPVPDSTPREAEETAADAILEQELPRPPHPARPPVRRRSSGSAGNSQAAEPGNDRRANRFQWESWMVESLLELKKSEWEEYESQTSREHIISADVRWARISDSMKDKGCNSDASQCCGKWETVVGAYRKVKDHNNRSGNPFATLSKTERKDAKLPLDFPDRWVEILNSFYAQRAIFLLLVWQSLGINLAAVLRQLK</sequence>
<dbReference type="Proteomes" id="UP001633002">
    <property type="component" value="Unassembled WGS sequence"/>
</dbReference>
<dbReference type="Gene3D" id="1.10.10.60">
    <property type="entry name" value="Homeodomain-like"/>
    <property type="match status" value="1"/>
</dbReference>
<feature type="region of interest" description="Disordered" evidence="1">
    <location>
        <begin position="21"/>
        <end position="49"/>
    </location>
</feature>
<feature type="region of interest" description="Disordered" evidence="1">
    <location>
        <begin position="111"/>
        <end position="149"/>
    </location>
</feature>
<feature type="domain" description="Myb/SANT-like DNA-binding" evidence="2">
    <location>
        <begin position="152"/>
        <end position="233"/>
    </location>
</feature>
<accession>A0ABD3H8S1</accession>
<evidence type="ECO:0000313" key="3">
    <source>
        <dbReference type="EMBL" id="KAL3686516.1"/>
    </source>
</evidence>
<evidence type="ECO:0000256" key="1">
    <source>
        <dbReference type="SAM" id="MobiDB-lite"/>
    </source>
</evidence>
<proteinExistence type="predicted"/>